<sequence>MSPGADAESHVPDASDVQQAQLDTAVHTSETLVAGPRSEVTQLDDVGHACGTDTPLIQQTCVQKVVQQGVNHFIHHPALTKHMMQHCAICGQWVASQKVMKLHYRNTHKEAEPTWQLGFVPLRMVLANSLIREVIDRLNKVLASQEKLQRAKELGWRDEKGWRFQVWNPTLRHLEADRRRPPIPDDKLLDHLATVVQCLKAPIISTRRMSETMTNQATFKMDISLRSHSALTMWDTMRTLQGNTVFQLVGMGYKTEPLGRGPEEQKIRQAVYGRAIAYHGRGYQMHRSELMRLRLKILTSFFKLIVHVMLVLVLFFTFDLFFAPCLQSATWWVIGVLGYLLMFGLLSTKRPLASSLLVPLRLLLWVRLLLLVWVSGTDQSQSGVLGRHGLCQGSHILQTLLFPLGGMTILQTVSYFAVDTWVKGQIFGPNPWLIMSACAQSFAYLAIPLFFEFAVREWIAASFQSQDSDSLIAGFRQMLKGICDGELLLDGNFQICGTAPCLQRLLSSSEDFAGRSFPDLLADDDARKLLNDFLAPAAATSDADEGAESGKRLPSTEGAAPRCLRVPLRAPSGQAISVDVFHVSLPSTLYGESTSYHLLALKQDVDSMPPPEVDPTQNVLPSSLLASRRPPSVRSAASNESYEECYDELAELTLLVNASTPLMDIEEAHLRFVRKTNKSKVRMGMPTLKRRDVGATVPMAVERQSFEEPRVRPPPSLTSLDEEVGFEGPVPSPMSRPGHADEDKCPPSPDLTGQEARVDLEHGRQERGPSSEESRRL</sequence>
<feature type="transmembrane region" description="Helical" evidence="3">
    <location>
        <begin position="358"/>
        <end position="376"/>
    </location>
</feature>
<dbReference type="PROSITE" id="PS50157">
    <property type="entry name" value="ZINC_FINGER_C2H2_2"/>
    <property type="match status" value="1"/>
</dbReference>
<feature type="region of interest" description="Disordered" evidence="2">
    <location>
        <begin position="701"/>
        <end position="777"/>
    </location>
</feature>
<name>A0A1Q9CDM2_SYMMI</name>
<comment type="caution">
    <text evidence="5">The sequence shown here is derived from an EMBL/GenBank/DDBJ whole genome shotgun (WGS) entry which is preliminary data.</text>
</comment>
<reference evidence="5 6" key="1">
    <citation type="submission" date="2016-02" db="EMBL/GenBank/DDBJ databases">
        <title>Genome analysis of coral dinoflagellate symbionts highlights evolutionary adaptations to a symbiotic lifestyle.</title>
        <authorList>
            <person name="Aranda M."/>
            <person name="Li Y."/>
            <person name="Liew Y.J."/>
            <person name="Baumgarten S."/>
            <person name="Simakov O."/>
            <person name="Wilson M."/>
            <person name="Piel J."/>
            <person name="Ashoor H."/>
            <person name="Bougouffa S."/>
            <person name="Bajic V.B."/>
            <person name="Ryu T."/>
            <person name="Ravasi T."/>
            <person name="Bayer T."/>
            <person name="Micklem G."/>
            <person name="Kim H."/>
            <person name="Bhak J."/>
            <person name="Lajeunesse T.C."/>
            <person name="Voolstra C.R."/>
        </authorList>
    </citation>
    <scope>NUCLEOTIDE SEQUENCE [LARGE SCALE GENOMIC DNA]</scope>
    <source>
        <strain evidence="5 6">CCMP2467</strain>
    </source>
</reference>
<feature type="transmembrane region" description="Helical" evidence="3">
    <location>
        <begin position="396"/>
        <end position="418"/>
    </location>
</feature>
<feature type="compositionally biased region" description="Basic and acidic residues" evidence="2">
    <location>
        <begin position="756"/>
        <end position="777"/>
    </location>
</feature>
<feature type="transmembrane region" description="Helical" evidence="3">
    <location>
        <begin position="329"/>
        <end position="346"/>
    </location>
</feature>
<keyword evidence="3" id="KW-0812">Transmembrane</keyword>
<gene>
    <name evidence="5" type="ORF">AK812_SmicGene38583</name>
</gene>
<feature type="transmembrane region" description="Helical" evidence="3">
    <location>
        <begin position="430"/>
        <end position="451"/>
    </location>
</feature>
<evidence type="ECO:0000313" key="5">
    <source>
        <dbReference type="EMBL" id="OLP80937.1"/>
    </source>
</evidence>
<keyword evidence="3" id="KW-1133">Transmembrane helix</keyword>
<evidence type="ECO:0000256" key="3">
    <source>
        <dbReference type="SAM" id="Phobius"/>
    </source>
</evidence>
<keyword evidence="1" id="KW-0863">Zinc-finger</keyword>
<keyword evidence="3" id="KW-0472">Membrane</keyword>
<dbReference type="OrthoDB" id="439039at2759"/>
<organism evidence="5 6">
    <name type="scientific">Symbiodinium microadriaticum</name>
    <name type="common">Dinoflagellate</name>
    <name type="synonym">Zooxanthella microadriatica</name>
    <dbReference type="NCBI Taxonomy" id="2951"/>
    <lineage>
        <taxon>Eukaryota</taxon>
        <taxon>Sar</taxon>
        <taxon>Alveolata</taxon>
        <taxon>Dinophyceae</taxon>
        <taxon>Suessiales</taxon>
        <taxon>Symbiodiniaceae</taxon>
        <taxon>Symbiodinium</taxon>
    </lineage>
</organism>
<dbReference type="InterPro" id="IPR013087">
    <property type="entry name" value="Znf_C2H2_type"/>
</dbReference>
<keyword evidence="1" id="KW-0479">Metal-binding</keyword>
<evidence type="ECO:0000313" key="6">
    <source>
        <dbReference type="Proteomes" id="UP000186817"/>
    </source>
</evidence>
<keyword evidence="6" id="KW-1185">Reference proteome</keyword>
<evidence type="ECO:0000259" key="4">
    <source>
        <dbReference type="PROSITE" id="PS50157"/>
    </source>
</evidence>
<proteinExistence type="predicted"/>
<evidence type="ECO:0000256" key="2">
    <source>
        <dbReference type="SAM" id="MobiDB-lite"/>
    </source>
</evidence>
<dbReference type="EMBL" id="LSRX01001330">
    <property type="protein sequence ID" value="OLP80937.1"/>
    <property type="molecule type" value="Genomic_DNA"/>
</dbReference>
<feature type="transmembrane region" description="Helical" evidence="3">
    <location>
        <begin position="301"/>
        <end position="323"/>
    </location>
</feature>
<dbReference type="PROSITE" id="PS00028">
    <property type="entry name" value="ZINC_FINGER_C2H2_1"/>
    <property type="match status" value="1"/>
</dbReference>
<feature type="domain" description="C2H2-type" evidence="4">
    <location>
        <begin position="85"/>
        <end position="113"/>
    </location>
</feature>
<dbReference type="GO" id="GO:0008270">
    <property type="term" value="F:zinc ion binding"/>
    <property type="evidence" value="ECO:0007669"/>
    <property type="project" value="UniProtKB-KW"/>
</dbReference>
<protein>
    <recommendedName>
        <fullName evidence="4">C2H2-type domain-containing protein</fullName>
    </recommendedName>
</protein>
<keyword evidence="1" id="KW-0862">Zinc</keyword>
<accession>A0A1Q9CDM2</accession>
<dbReference type="Proteomes" id="UP000186817">
    <property type="component" value="Unassembled WGS sequence"/>
</dbReference>
<evidence type="ECO:0000256" key="1">
    <source>
        <dbReference type="PROSITE-ProRule" id="PRU00042"/>
    </source>
</evidence>
<dbReference type="AlphaFoldDB" id="A0A1Q9CDM2"/>